<dbReference type="SMART" id="SM00231">
    <property type="entry name" value="FA58C"/>
    <property type="match status" value="1"/>
</dbReference>
<name>R7V4M5_CAPTE</name>
<evidence type="ECO:0000256" key="4">
    <source>
        <dbReference type="ARBA" id="ARBA00022889"/>
    </source>
</evidence>
<dbReference type="GO" id="GO:0007155">
    <property type="term" value="P:cell adhesion"/>
    <property type="evidence" value="ECO:0007669"/>
    <property type="project" value="UniProtKB-KW"/>
</dbReference>
<keyword evidence="4" id="KW-0130">Cell adhesion</keyword>
<reference evidence="8 10" key="2">
    <citation type="journal article" date="2013" name="Nature">
        <title>Insights into bilaterian evolution from three spiralian genomes.</title>
        <authorList>
            <person name="Simakov O."/>
            <person name="Marletaz F."/>
            <person name="Cho S.J."/>
            <person name="Edsinger-Gonzales E."/>
            <person name="Havlak P."/>
            <person name="Hellsten U."/>
            <person name="Kuo D.H."/>
            <person name="Larsson T."/>
            <person name="Lv J."/>
            <person name="Arendt D."/>
            <person name="Savage R."/>
            <person name="Osoegawa K."/>
            <person name="de Jong P."/>
            <person name="Grimwood J."/>
            <person name="Chapman J.A."/>
            <person name="Shapiro H."/>
            <person name="Aerts A."/>
            <person name="Otillar R.P."/>
            <person name="Terry A.Y."/>
            <person name="Boore J.L."/>
            <person name="Grigoriev I.V."/>
            <person name="Lindberg D.R."/>
            <person name="Seaver E.C."/>
            <person name="Weisblat D.A."/>
            <person name="Putnam N.H."/>
            <person name="Rokhsar D.S."/>
        </authorList>
    </citation>
    <scope>NUCLEOTIDE SEQUENCE</scope>
    <source>
        <strain evidence="8 10">I ESC-2004</strain>
    </source>
</reference>
<keyword evidence="6" id="KW-1015">Disulfide bond</keyword>
<dbReference type="GO" id="GO:0005886">
    <property type="term" value="C:plasma membrane"/>
    <property type="evidence" value="ECO:0007669"/>
    <property type="project" value="TreeGrafter"/>
</dbReference>
<dbReference type="EMBL" id="KB295003">
    <property type="protein sequence ID" value="ELU13798.1"/>
    <property type="molecule type" value="Genomic_DNA"/>
</dbReference>
<dbReference type="PANTHER" id="PTHR46806:SF5">
    <property type="entry name" value="F5_8 TYPE C DOMAIN-CONTAINING PROTEIN"/>
    <property type="match status" value="1"/>
</dbReference>
<dbReference type="Proteomes" id="UP000014760">
    <property type="component" value="Unassembled WGS sequence"/>
</dbReference>
<dbReference type="EMBL" id="AMQN01018859">
    <property type="status" value="NOT_ANNOTATED_CDS"/>
    <property type="molecule type" value="Genomic_DNA"/>
</dbReference>
<evidence type="ECO:0000259" key="7">
    <source>
        <dbReference type="PROSITE" id="PS50022"/>
    </source>
</evidence>
<organism evidence="8">
    <name type="scientific">Capitella teleta</name>
    <name type="common">Polychaete worm</name>
    <dbReference type="NCBI Taxonomy" id="283909"/>
    <lineage>
        <taxon>Eukaryota</taxon>
        <taxon>Metazoa</taxon>
        <taxon>Spiralia</taxon>
        <taxon>Lophotrochozoa</taxon>
        <taxon>Annelida</taxon>
        <taxon>Polychaeta</taxon>
        <taxon>Sedentaria</taxon>
        <taxon>Scolecida</taxon>
        <taxon>Capitellidae</taxon>
        <taxon>Capitella</taxon>
    </lineage>
</organism>
<comment type="subcellular location">
    <subcellularLocation>
        <location evidence="1">Endomembrane system</location>
        <topology evidence="1">Peripheral membrane protein</topology>
    </subcellularLocation>
    <subcellularLocation>
        <location evidence="2">Secreted</location>
    </subcellularLocation>
</comment>
<dbReference type="AlphaFoldDB" id="R7V4M5"/>
<protein>
    <recommendedName>
        <fullName evidence="7">F5/8 type C domain-containing protein</fullName>
    </recommendedName>
</protein>
<evidence type="ECO:0000313" key="10">
    <source>
        <dbReference type="Proteomes" id="UP000014760"/>
    </source>
</evidence>
<evidence type="ECO:0000256" key="1">
    <source>
        <dbReference type="ARBA" id="ARBA00004184"/>
    </source>
</evidence>
<proteinExistence type="predicted"/>
<dbReference type="Gene3D" id="2.60.120.260">
    <property type="entry name" value="Galactose-binding domain-like"/>
    <property type="match status" value="1"/>
</dbReference>
<reference evidence="10" key="1">
    <citation type="submission" date="2012-12" db="EMBL/GenBank/DDBJ databases">
        <authorList>
            <person name="Hellsten U."/>
            <person name="Grimwood J."/>
            <person name="Chapman J.A."/>
            <person name="Shapiro H."/>
            <person name="Aerts A."/>
            <person name="Otillar R.P."/>
            <person name="Terry A.Y."/>
            <person name="Boore J.L."/>
            <person name="Simakov O."/>
            <person name="Marletaz F."/>
            <person name="Cho S.-J."/>
            <person name="Edsinger-Gonzales E."/>
            <person name="Havlak P."/>
            <person name="Kuo D.-H."/>
            <person name="Larsson T."/>
            <person name="Lv J."/>
            <person name="Arendt D."/>
            <person name="Savage R."/>
            <person name="Osoegawa K."/>
            <person name="de Jong P."/>
            <person name="Lindberg D.R."/>
            <person name="Seaver E.C."/>
            <person name="Weisblat D.A."/>
            <person name="Putnam N.H."/>
            <person name="Grigoriev I.V."/>
            <person name="Rokhsar D.S."/>
        </authorList>
    </citation>
    <scope>NUCLEOTIDE SEQUENCE</scope>
    <source>
        <strain evidence="10">I ESC-2004</strain>
    </source>
</reference>
<dbReference type="GO" id="GO:0038023">
    <property type="term" value="F:signaling receptor activity"/>
    <property type="evidence" value="ECO:0007669"/>
    <property type="project" value="TreeGrafter"/>
</dbReference>
<dbReference type="HOGENOM" id="CLU_053033_0_0_1"/>
<evidence type="ECO:0000256" key="6">
    <source>
        <dbReference type="ARBA" id="ARBA00023157"/>
    </source>
</evidence>
<dbReference type="InterPro" id="IPR050633">
    <property type="entry name" value="Neuropilin_MCO_CoagFactor"/>
</dbReference>
<accession>R7V4M5</accession>
<evidence type="ECO:0000256" key="2">
    <source>
        <dbReference type="ARBA" id="ARBA00004613"/>
    </source>
</evidence>
<dbReference type="PROSITE" id="PS01286">
    <property type="entry name" value="FA58C_2"/>
    <property type="match status" value="1"/>
</dbReference>
<keyword evidence="3" id="KW-0964">Secreted</keyword>
<dbReference type="PROSITE" id="PS50022">
    <property type="entry name" value="FA58C_3"/>
    <property type="match status" value="1"/>
</dbReference>
<dbReference type="OrthoDB" id="10028859at2759"/>
<dbReference type="InterPro" id="IPR000421">
    <property type="entry name" value="FA58C"/>
</dbReference>
<evidence type="ECO:0000256" key="5">
    <source>
        <dbReference type="ARBA" id="ARBA00023136"/>
    </source>
</evidence>
<evidence type="ECO:0000256" key="3">
    <source>
        <dbReference type="ARBA" id="ARBA00022525"/>
    </source>
</evidence>
<dbReference type="GO" id="GO:0005576">
    <property type="term" value="C:extracellular region"/>
    <property type="evidence" value="ECO:0007669"/>
    <property type="project" value="UniProtKB-SubCell"/>
</dbReference>
<dbReference type="GO" id="GO:0012505">
    <property type="term" value="C:endomembrane system"/>
    <property type="evidence" value="ECO:0007669"/>
    <property type="project" value="UniProtKB-SubCell"/>
</dbReference>
<dbReference type="PANTHER" id="PTHR46806">
    <property type="entry name" value="F5/8 TYPE C DOMAIN-CONTAINING PROTEIN"/>
    <property type="match status" value="1"/>
</dbReference>
<gene>
    <name evidence="8" type="ORF">CAPTEDRAFT_208896</name>
</gene>
<sequence>MFIATCFAQHTESPGCKQALPSRNSASKPGRVHNQGLGWCQKKPYEPLTNHIEIDLIKTWNIGGVVTWGRGDNFTEQFIKSFAIEYRANESNAWAHYTLMPKETQTQPVLNNFQGNILARYVRLHPTSYAIAPVLRWELLGCRKYIYPCSPRGINPAHVAPAPQGFTSNNCIRARNSLIRLQYTGLTTQFNAINLTLSGHSLICKNYFTTLGIEVKSVGCRVEYKVCKVQEVDGKCQVSCNLEQSQVGQPFNIRLMITGDDRTELCSVESDMSHAMWPSGRSVIDDWNAFIQKIADTTSTVIG</sequence>
<dbReference type="SUPFAM" id="SSF49785">
    <property type="entry name" value="Galactose-binding domain-like"/>
    <property type="match status" value="1"/>
</dbReference>
<reference evidence="9" key="3">
    <citation type="submission" date="2015-06" db="UniProtKB">
        <authorList>
            <consortium name="EnsemblMetazoa"/>
        </authorList>
    </citation>
    <scope>IDENTIFICATION</scope>
</reference>
<dbReference type="Pfam" id="PF00754">
    <property type="entry name" value="F5_F8_type_C"/>
    <property type="match status" value="1"/>
</dbReference>
<keyword evidence="10" id="KW-1185">Reference proteome</keyword>
<dbReference type="InterPro" id="IPR008979">
    <property type="entry name" value="Galactose-bd-like_sf"/>
</dbReference>
<dbReference type="EnsemblMetazoa" id="CapteT208896">
    <property type="protein sequence ID" value="CapteP208896"/>
    <property type="gene ID" value="CapteG208896"/>
</dbReference>
<keyword evidence="5" id="KW-0472">Membrane</keyword>
<feature type="domain" description="F5/8 type C" evidence="7">
    <location>
        <begin position="39"/>
        <end position="142"/>
    </location>
</feature>
<evidence type="ECO:0000313" key="8">
    <source>
        <dbReference type="EMBL" id="ELU13798.1"/>
    </source>
</evidence>
<evidence type="ECO:0000313" key="9">
    <source>
        <dbReference type="EnsemblMetazoa" id="CapteP208896"/>
    </source>
</evidence>